<proteinExistence type="predicted"/>
<feature type="region of interest" description="Disordered" evidence="1">
    <location>
        <begin position="14"/>
        <end position="35"/>
    </location>
</feature>
<keyword evidence="3" id="KW-1185">Reference proteome</keyword>
<accession>E4WSK7</accession>
<evidence type="ECO:0008006" key="4">
    <source>
        <dbReference type="Google" id="ProtNLM"/>
    </source>
</evidence>
<gene>
    <name evidence="2" type="ORF">GSOID_T00000744001</name>
</gene>
<organism evidence="2">
    <name type="scientific">Oikopleura dioica</name>
    <name type="common">Tunicate</name>
    <dbReference type="NCBI Taxonomy" id="34765"/>
    <lineage>
        <taxon>Eukaryota</taxon>
        <taxon>Metazoa</taxon>
        <taxon>Chordata</taxon>
        <taxon>Tunicata</taxon>
        <taxon>Appendicularia</taxon>
        <taxon>Copelata</taxon>
        <taxon>Oikopleuridae</taxon>
        <taxon>Oikopleura</taxon>
    </lineage>
</organism>
<dbReference type="EMBL" id="FN653015">
    <property type="protein sequence ID" value="CBY20740.1"/>
    <property type="molecule type" value="Genomic_DNA"/>
</dbReference>
<evidence type="ECO:0000256" key="1">
    <source>
        <dbReference type="SAM" id="MobiDB-lite"/>
    </source>
</evidence>
<dbReference type="InParanoid" id="E4WSK7"/>
<dbReference type="AlphaFoldDB" id="E4WSK7"/>
<evidence type="ECO:0000313" key="3">
    <source>
        <dbReference type="Proteomes" id="UP000001307"/>
    </source>
</evidence>
<name>E4WSK7_OIKDI</name>
<evidence type="ECO:0000313" key="2">
    <source>
        <dbReference type="EMBL" id="CBY20740.1"/>
    </source>
</evidence>
<sequence>MGCICCKEDAASDTSSLLGNEHTNETATSSRPISMRTDPLADLDEAELCGTPTINNRLAKKDEELMRATCDALINPHPEILDPIQCNERVRQYNQSTHELFSNIAVERPRESLSAQNNPNFTYPQLDQAMQKQTDNLAEELTSILEAAGGFSKVQFTF</sequence>
<dbReference type="Proteomes" id="UP000001307">
    <property type="component" value="Unassembled WGS sequence"/>
</dbReference>
<reference evidence="2" key="1">
    <citation type="journal article" date="2010" name="Science">
        <title>Plasticity of animal genome architecture unmasked by rapid evolution of a pelagic tunicate.</title>
        <authorList>
            <person name="Denoeud F."/>
            <person name="Henriet S."/>
            <person name="Mungpakdee S."/>
            <person name="Aury J.M."/>
            <person name="Da Silva C."/>
            <person name="Brinkmann H."/>
            <person name="Mikhaleva J."/>
            <person name="Olsen L.C."/>
            <person name="Jubin C."/>
            <person name="Canestro C."/>
            <person name="Bouquet J.M."/>
            <person name="Danks G."/>
            <person name="Poulain J."/>
            <person name="Campsteijn C."/>
            <person name="Adamski M."/>
            <person name="Cross I."/>
            <person name="Yadetie F."/>
            <person name="Muffato M."/>
            <person name="Louis A."/>
            <person name="Butcher S."/>
            <person name="Tsagkogeorga G."/>
            <person name="Konrad A."/>
            <person name="Singh S."/>
            <person name="Jensen M.F."/>
            <person name="Cong E.H."/>
            <person name="Eikeseth-Otteraa H."/>
            <person name="Noel B."/>
            <person name="Anthouard V."/>
            <person name="Porcel B.M."/>
            <person name="Kachouri-Lafond R."/>
            <person name="Nishino A."/>
            <person name="Ugolini M."/>
            <person name="Chourrout P."/>
            <person name="Nishida H."/>
            <person name="Aasland R."/>
            <person name="Huzurbazar S."/>
            <person name="Westhof E."/>
            <person name="Delsuc F."/>
            <person name="Lehrach H."/>
            <person name="Reinhardt R."/>
            <person name="Weissenbach J."/>
            <person name="Roy S.W."/>
            <person name="Artiguenave F."/>
            <person name="Postlethwait J.H."/>
            <person name="Manak J.R."/>
            <person name="Thompson E.M."/>
            <person name="Jaillon O."/>
            <person name="Du Pasquier L."/>
            <person name="Boudinot P."/>
            <person name="Liberles D.A."/>
            <person name="Volff J.N."/>
            <person name="Philippe H."/>
            <person name="Lenhard B."/>
            <person name="Roest Crollius H."/>
            <person name="Wincker P."/>
            <person name="Chourrout D."/>
        </authorList>
    </citation>
    <scope>NUCLEOTIDE SEQUENCE [LARGE SCALE GENOMIC DNA]</scope>
</reference>
<protein>
    <recommendedName>
        <fullName evidence="4">Ragulator complex protein LAMTOR1</fullName>
    </recommendedName>
</protein>
<dbReference type="OrthoDB" id="10301435at2759"/>